<dbReference type="InterPro" id="IPR017947">
    <property type="entry name" value="AryldialkylPase_Zn-BS"/>
</dbReference>
<evidence type="ECO:0000256" key="1">
    <source>
        <dbReference type="ARBA" id="ARBA00022723"/>
    </source>
</evidence>
<organism evidence="3">
    <name type="scientific">marine metagenome</name>
    <dbReference type="NCBI Taxonomy" id="408172"/>
    <lineage>
        <taxon>unclassified sequences</taxon>
        <taxon>metagenomes</taxon>
        <taxon>ecological metagenomes</taxon>
    </lineage>
</organism>
<gene>
    <name evidence="3" type="ORF">METZ01_LOCUS125458</name>
</gene>
<dbReference type="PANTHER" id="PTHR10819:SF3">
    <property type="entry name" value="PHOSPHOTRIESTERASE-RELATED PROTEIN"/>
    <property type="match status" value="1"/>
</dbReference>
<protein>
    <recommendedName>
        <fullName evidence="4">Phosphotriesterase-related protein</fullName>
    </recommendedName>
</protein>
<dbReference type="Gene3D" id="3.20.20.140">
    <property type="entry name" value="Metal-dependent hydrolases"/>
    <property type="match status" value="1"/>
</dbReference>
<dbReference type="InterPro" id="IPR001559">
    <property type="entry name" value="Phosphotriesterase"/>
</dbReference>
<dbReference type="AlphaFoldDB" id="A0A381Y6G1"/>
<keyword evidence="1" id="KW-0479">Metal-binding</keyword>
<dbReference type="Pfam" id="PF02126">
    <property type="entry name" value="PTE"/>
    <property type="match status" value="1"/>
</dbReference>
<keyword evidence="2" id="KW-0378">Hydrolase</keyword>
<evidence type="ECO:0000256" key="2">
    <source>
        <dbReference type="ARBA" id="ARBA00022801"/>
    </source>
</evidence>
<reference evidence="3" key="1">
    <citation type="submission" date="2018-05" db="EMBL/GenBank/DDBJ databases">
        <authorList>
            <person name="Lanie J.A."/>
            <person name="Ng W.-L."/>
            <person name="Kazmierczak K.M."/>
            <person name="Andrzejewski T.M."/>
            <person name="Davidsen T.M."/>
            <person name="Wayne K.J."/>
            <person name="Tettelin H."/>
            <person name="Glass J.I."/>
            <person name="Rusch D."/>
            <person name="Podicherti R."/>
            <person name="Tsui H.-C.T."/>
            <person name="Winkler M.E."/>
        </authorList>
    </citation>
    <scope>NUCLEOTIDE SEQUENCE</scope>
</reference>
<accession>A0A381Y6G1</accession>
<dbReference type="GO" id="GO:0008270">
    <property type="term" value="F:zinc ion binding"/>
    <property type="evidence" value="ECO:0007669"/>
    <property type="project" value="InterPro"/>
</dbReference>
<dbReference type="PROSITE" id="PS01322">
    <property type="entry name" value="PHOSPHOTRIESTERASE_1"/>
    <property type="match status" value="1"/>
</dbReference>
<dbReference type="PROSITE" id="PS51347">
    <property type="entry name" value="PHOSPHOTRIESTERASE_2"/>
    <property type="match status" value="1"/>
</dbReference>
<name>A0A381Y6G1_9ZZZZ</name>
<sequence>MAKIQSVLGPIDSSDLGFTLSHEHVVVSSAGIPHIYPEFIRREESITEGITQLREAKNEGLDSIIDVSTIDLGRDIRLIEQVSRESGINIICATGTWRDI</sequence>
<evidence type="ECO:0000313" key="3">
    <source>
        <dbReference type="EMBL" id="SVA72604.1"/>
    </source>
</evidence>
<evidence type="ECO:0008006" key="4">
    <source>
        <dbReference type="Google" id="ProtNLM"/>
    </source>
</evidence>
<dbReference type="PANTHER" id="PTHR10819">
    <property type="entry name" value="PHOSPHOTRIESTERASE-RELATED"/>
    <property type="match status" value="1"/>
</dbReference>
<proteinExistence type="predicted"/>
<feature type="non-terminal residue" evidence="3">
    <location>
        <position position="100"/>
    </location>
</feature>
<dbReference type="GO" id="GO:0016788">
    <property type="term" value="F:hydrolase activity, acting on ester bonds"/>
    <property type="evidence" value="ECO:0007669"/>
    <property type="project" value="InterPro"/>
</dbReference>
<dbReference type="SUPFAM" id="SSF51556">
    <property type="entry name" value="Metallo-dependent hydrolases"/>
    <property type="match status" value="1"/>
</dbReference>
<dbReference type="EMBL" id="UINC01017497">
    <property type="protein sequence ID" value="SVA72604.1"/>
    <property type="molecule type" value="Genomic_DNA"/>
</dbReference>
<dbReference type="InterPro" id="IPR032466">
    <property type="entry name" value="Metal_Hydrolase"/>
</dbReference>